<dbReference type="GO" id="GO:1904680">
    <property type="term" value="F:peptide transmembrane transporter activity"/>
    <property type="evidence" value="ECO:0007669"/>
    <property type="project" value="TreeGrafter"/>
</dbReference>
<dbReference type="RefSeq" id="WP_122183078.1">
    <property type="nucleotide sequence ID" value="NZ_RFFJ01000028.1"/>
</dbReference>
<dbReference type="InterPro" id="IPR039424">
    <property type="entry name" value="SBP_5"/>
</dbReference>
<dbReference type="EMBL" id="RFFJ01000028">
    <property type="protein sequence ID" value="RMI43096.1"/>
    <property type="molecule type" value="Genomic_DNA"/>
</dbReference>
<organism evidence="3 4">
    <name type="scientific">Streptomyces triticirhizae</name>
    <dbReference type="NCBI Taxonomy" id="2483353"/>
    <lineage>
        <taxon>Bacteria</taxon>
        <taxon>Bacillati</taxon>
        <taxon>Actinomycetota</taxon>
        <taxon>Actinomycetes</taxon>
        <taxon>Kitasatosporales</taxon>
        <taxon>Streptomycetaceae</taxon>
        <taxon>Streptomyces</taxon>
    </lineage>
</organism>
<keyword evidence="4" id="KW-1185">Reference proteome</keyword>
<feature type="compositionally biased region" description="Gly residues" evidence="1">
    <location>
        <begin position="576"/>
        <end position="592"/>
    </location>
</feature>
<feature type="region of interest" description="Disordered" evidence="1">
    <location>
        <begin position="544"/>
        <end position="641"/>
    </location>
</feature>
<dbReference type="Gene3D" id="3.10.105.10">
    <property type="entry name" value="Dipeptide-binding Protein, Domain 3"/>
    <property type="match status" value="1"/>
</dbReference>
<dbReference type="PANTHER" id="PTHR30290:SF65">
    <property type="entry name" value="MONOACYL PHOSPHATIDYLINOSITOL TETRAMANNOSIDE-BINDING PROTEIN LPQW-RELATED"/>
    <property type="match status" value="1"/>
</dbReference>
<evidence type="ECO:0000256" key="1">
    <source>
        <dbReference type="SAM" id="MobiDB-lite"/>
    </source>
</evidence>
<feature type="compositionally biased region" description="Low complexity" evidence="1">
    <location>
        <begin position="601"/>
        <end position="621"/>
    </location>
</feature>
<evidence type="ECO:0000259" key="2">
    <source>
        <dbReference type="Pfam" id="PF00496"/>
    </source>
</evidence>
<evidence type="ECO:0000313" key="4">
    <source>
        <dbReference type="Proteomes" id="UP000278673"/>
    </source>
</evidence>
<feature type="domain" description="Solute-binding protein family 5" evidence="2">
    <location>
        <begin position="134"/>
        <end position="306"/>
    </location>
</feature>
<dbReference type="SUPFAM" id="SSF53850">
    <property type="entry name" value="Periplasmic binding protein-like II"/>
    <property type="match status" value="2"/>
</dbReference>
<feature type="compositionally biased region" description="Basic and acidic residues" evidence="1">
    <location>
        <begin position="301"/>
        <end position="313"/>
    </location>
</feature>
<feature type="compositionally biased region" description="Basic and acidic residues" evidence="1">
    <location>
        <begin position="503"/>
        <end position="513"/>
    </location>
</feature>
<sequence length="641" mass="67511">MAGVPARSEQPAATSRPARRPTRARWTAALTVGLLLTPLLAGCGGDGDGDRSVLDDAAQSLATAERAGLREGGRATWAVDALPATLNAYHFESDEVTERIAAATLPMLHTLDGRGRPQPNRDYLRSAEVTATEPRQRVVYTLNPEATWSDGRPLDVEDFVAQWKALRGEDRSYWSASAQGYDRIEKIAEGPEKHQVEVTFTRPTAEWRALFSPLYPAEVTGEPEVFNEGSRSELPLFAGPFQVQSIDQKERSVVLARNERWWGDPALLDELVLTAVERGERDAALRDGSVDIAEVSPSEAARIDAAHTERADGEGGADDGESADDGKGEGLGEGELSPPSGPSGPSPALDALHEMAVARLHRTPESEAADKRYAEAVVRADETRERTFATREEALREQLRDFTVHRAYHPSYTQLTLNGSSELLEDEQVRWAIARALDREKLAREVHGPAGLPTAPLGSHLRVVGQHEYEDTSEAAGEPGAPRSTELLEKVGWRLTADGDPTADDKAARDGQPTHRPLSLRLPTAQQRAGLLTQAANTLAAPPDGEAAEAASGGAGEAGGAGDASGGESDETAGASGEGNEGAEGASEGGDGADAERADDANGASASGSSASAGAADSPAAWRPAAEETRVTPLGAAAGAV</sequence>
<name>A0A3M2M0S6_9ACTN</name>
<dbReference type="GO" id="GO:0015833">
    <property type="term" value="P:peptide transport"/>
    <property type="evidence" value="ECO:0007669"/>
    <property type="project" value="TreeGrafter"/>
</dbReference>
<proteinExistence type="predicted"/>
<dbReference type="Gene3D" id="3.90.76.10">
    <property type="entry name" value="Dipeptide-binding Protein, Domain 1"/>
    <property type="match status" value="1"/>
</dbReference>
<dbReference type="PANTHER" id="PTHR30290">
    <property type="entry name" value="PERIPLASMIC BINDING COMPONENT OF ABC TRANSPORTER"/>
    <property type="match status" value="1"/>
</dbReference>
<feature type="non-terminal residue" evidence="3">
    <location>
        <position position="641"/>
    </location>
</feature>
<feature type="region of interest" description="Disordered" evidence="1">
    <location>
        <begin position="296"/>
        <end position="349"/>
    </location>
</feature>
<comment type="caution">
    <text evidence="3">The sequence shown here is derived from an EMBL/GenBank/DDBJ whole genome shotgun (WGS) entry which is preliminary data.</text>
</comment>
<protein>
    <submittedName>
        <fullName evidence="3">ABC transporter family substrate-binding protein</fullName>
    </submittedName>
</protein>
<dbReference type="Gene3D" id="3.40.190.10">
    <property type="entry name" value="Periplasmic binding protein-like II"/>
    <property type="match status" value="1"/>
</dbReference>
<evidence type="ECO:0000313" key="3">
    <source>
        <dbReference type="EMBL" id="RMI43096.1"/>
    </source>
</evidence>
<dbReference type="Pfam" id="PF00496">
    <property type="entry name" value="SBP_bac_5"/>
    <property type="match status" value="1"/>
</dbReference>
<accession>A0A3M2M0S6</accession>
<dbReference type="AlphaFoldDB" id="A0A3M2M0S6"/>
<reference evidence="3 4" key="1">
    <citation type="submission" date="2018-10" db="EMBL/GenBank/DDBJ databases">
        <title>Isolation, diversity and antifungal activity of actinobacteria from wheat.</title>
        <authorList>
            <person name="Han C."/>
        </authorList>
    </citation>
    <scope>NUCLEOTIDE SEQUENCE [LARGE SCALE GENOMIC DNA]</scope>
    <source>
        <strain evidence="3 4">NEAU-YY642</strain>
    </source>
</reference>
<feature type="compositionally biased region" description="Gly residues" evidence="1">
    <location>
        <begin position="553"/>
        <end position="565"/>
    </location>
</feature>
<dbReference type="InterPro" id="IPR000914">
    <property type="entry name" value="SBP_5_dom"/>
</dbReference>
<feature type="region of interest" description="Disordered" evidence="1">
    <location>
        <begin position="496"/>
        <end position="521"/>
    </location>
</feature>
<feature type="region of interest" description="Disordered" evidence="1">
    <location>
        <begin position="1"/>
        <end position="23"/>
    </location>
</feature>
<gene>
    <name evidence="3" type="ORF">EBN88_07885</name>
</gene>
<dbReference type="Proteomes" id="UP000278673">
    <property type="component" value="Unassembled WGS sequence"/>
</dbReference>